<dbReference type="EMBL" id="AP021875">
    <property type="protein sequence ID" value="BBO73550.1"/>
    <property type="molecule type" value="Genomic_DNA"/>
</dbReference>
<protein>
    <recommendedName>
        <fullName evidence="3">Glycosyl transferase family 1 domain-containing protein</fullName>
    </recommendedName>
</protein>
<evidence type="ECO:0000313" key="2">
    <source>
        <dbReference type="Proteomes" id="UP000427769"/>
    </source>
</evidence>
<accession>A0A5K7YYU4</accession>
<dbReference type="SUPFAM" id="SSF53756">
    <property type="entry name" value="UDP-Glycosyltransferase/glycogen phosphorylase"/>
    <property type="match status" value="1"/>
</dbReference>
<evidence type="ECO:0000313" key="1">
    <source>
        <dbReference type="EMBL" id="BBO73550.1"/>
    </source>
</evidence>
<keyword evidence="2" id="KW-1185">Reference proteome</keyword>
<dbReference type="Proteomes" id="UP000427769">
    <property type="component" value="Chromosome"/>
</dbReference>
<sequence>MALGIPCVTADVGESADIVGETGIVVPVNNEKAMRKAIVGILNMSAEERSSKGESARKRVEEYYSLALMVEKYRTLYERLLH</sequence>
<name>A0A5K7YYU4_9BACT</name>
<dbReference type="Gene3D" id="3.40.50.2000">
    <property type="entry name" value="Glycogen Phosphorylase B"/>
    <property type="match status" value="2"/>
</dbReference>
<organism evidence="1 2">
    <name type="scientific">Desulfosarcina widdelii</name>
    <dbReference type="NCBI Taxonomy" id="947919"/>
    <lineage>
        <taxon>Bacteria</taxon>
        <taxon>Pseudomonadati</taxon>
        <taxon>Thermodesulfobacteriota</taxon>
        <taxon>Desulfobacteria</taxon>
        <taxon>Desulfobacterales</taxon>
        <taxon>Desulfosarcinaceae</taxon>
        <taxon>Desulfosarcina</taxon>
    </lineage>
</organism>
<dbReference type="Pfam" id="PF13692">
    <property type="entry name" value="Glyco_trans_1_4"/>
    <property type="match status" value="1"/>
</dbReference>
<dbReference type="AlphaFoldDB" id="A0A5K7YYU4"/>
<proteinExistence type="predicted"/>
<gene>
    <name evidence="1" type="ORF">DSCW_09670</name>
</gene>
<evidence type="ECO:0008006" key="3">
    <source>
        <dbReference type="Google" id="ProtNLM"/>
    </source>
</evidence>
<reference evidence="1 2" key="1">
    <citation type="submission" date="2019-11" db="EMBL/GenBank/DDBJ databases">
        <title>Comparative genomics of hydrocarbon-degrading Desulfosarcina strains.</title>
        <authorList>
            <person name="Watanabe M."/>
            <person name="Kojima H."/>
            <person name="Fukui M."/>
        </authorList>
    </citation>
    <scope>NUCLEOTIDE SEQUENCE [LARGE SCALE GENOMIC DNA]</scope>
    <source>
        <strain evidence="1 2">PP31</strain>
    </source>
</reference>
<dbReference type="KEGG" id="dwd:DSCW_09670"/>